<dbReference type="InterPro" id="IPR035466">
    <property type="entry name" value="GlmS/AgaS_SIS"/>
</dbReference>
<evidence type="ECO:0000313" key="3">
    <source>
        <dbReference type="EMBL" id="ROU03488.1"/>
    </source>
</evidence>
<dbReference type="InterPro" id="IPR046348">
    <property type="entry name" value="SIS_dom_sf"/>
</dbReference>
<dbReference type="OrthoDB" id="9810372at2"/>
<name>A0A3N2R7U6_9RHOB</name>
<feature type="domain" description="SIS" evidence="2">
    <location>
        <begin position="200"/>
        <end position="341"/>
    </location>
</feature>
<proteinExistence type="predicted"/>
<sequence>MSADGETLARWATWREIHAQPGIWRDWADEFDPREVRDWIATLEVEEVWLCGAGTSAFLGDIICAGLEGQGGLRLRSVPTTDLVSRPHAFLREGITPLVVNFGRSGGSPETLGALDALDVLAPDAPRLNITCNPKGALAKREAPGPCGVVVLPEATHDAGFAMTSSFSTMLLTALALFDARPPENPLPKLAEALERMLPAYAALARDTAPPERIVFLGTGAMAYAAREAALKVMELTAGQTAALWDSTLGFRHGPKSFVTPGTRIVLFTSRETPAQEYEADLIDELARQYPGAGLATVGPEAEHDPGLDLADVWCVPLSVALAQVLGAAWSARMGLDVDDPFAGEGTLSRVVSGVTLYPVAPR</sequence>
<evidence type="ECO:0000256" key="1">
    <source>
        <dbReference type="ARBA" id="ARBA00022737"/>
    </source>
</evidence>
<dbReference type="CDD" id="cd05008">
    <property type="entry name" value="SIS_GlmS_GlmD_1"/>
    <property type="match status" value="1"/>
</dbReference>
<dbReference type="Gene3D" id="3.40.50.10490">
    <property type="entry name" value="Glucose-6-phosphate isomerase like protein, domain 1"/>
    <property type="match status" value="2"/>
</dbReference>
<dbReference type="EMBL" id="RDRB01000002">
    <property type="protein sequence ID" value="ROU03488.1"/>
    <property type="molecule type" value="Genomic_DNA"/>
</dbReference>
<dbReference type="SUPFAM" id="SSF53697">
    <property type="entry name" value="SIS domain"/>
    <property type="match status" value="1"/>
</dbReference>
<keyword evidence="1" id="KW-0677">Repeat</keyword>
<dbReference type="GO" id="GO:1901135">
    <property type="term" value="P:carbohydrate derivative metabolic process"/>
    <property type="evidence" value="ECO:0007669"/>
    <property type="project" value="InterPro"/>
</dbReference>
<protein>
    <submittedName>
        <fullName evidence="3">SIS domain-containing protein</fullName>
    </submittedName>
</protein>
<dbReference type="GO" id="GO:0097367">
    <property type="term" value="F:carbohydrate derivative binding"/>
    <property type="evidence" value="ECO:0007669"/>
    <property type="project" value="InterPro"/>
</dbReference>
<dbReference type="PROSITE" id="PS51464">
    <property type="entry name" value="SIS"/>
    <property type="match status" value="2"/>
</dbReference>
<evidence type="ECO:0000313" key="4">
    <source>
        <dbReference type="Proteomes" id="UP000268016"/>
    </source>
</evidence>
<dbReference type="RefSeq" id="WP_123641022.1">
    <property type="nucleotide sequence ID" value="NZ_ML119082.1"/>
</dbReference>
<organism evidence="3 4">
    <name type="scientific">Histidinibacterium lentulum</name>
    <dbReference type="NCBI Taxonomy" id="2480588"/>
    <lineage>
        <taxon>Bacteria</taxon>
        <taxon>Pseudomonadati</taxon>
        <taxon>Pseudomonadota</taxon>
        <taxon>Alphaproteobacteria</taxon>
        <taxon>Rhodobacterales</taxon>
        <taxon>Paracoccaceae</taxon>
        <taxon>Histidinibacterium</taxon>
    </lineage>
</organism>
<keyword evidence="4" id="KW-1185">Reference proteome</keyword>
<feature type="domain" description="SIS" evidence="2">
    <location>
        <begin position="36"/>
        <end position="186"/>
    </location>
</feature>
<dbReference type="AlphaFoldDB" id="A0A3N2R7U6"/>
<gene>
    <name evidence="3" type="ORF">EAT49_04110</name>
</gene>
<reference evidence="3 4" key="1">
    <citation type="submission" date="2018-10" db="EMBL/GenBank/DDBJ databases">
        <title>Histidinibacterium lentulum gen. nov., sp. nov., a marine bacterium from the culture broth of Picochlorum sp. 122.</title>
        <authorList>
            <person name="Wang G."/>
        </authorList>
    </citation>
    <scope>NUCLEOTIDE SEQUENCE [LARGE SCALE GENOMIC DNA]</scope>
    <source>
        <strain evidence="3 4">B17</strain>
    </source>
</reference>
<dbReference type="Proteomes" id="UP000268016">
    <property type="component" value="Unassembled WGS sequence"/>
</dbReference>
<comment type="caution">
    <text evidence="3">The sequence shown here is derived from an EMBL/GenBank/DDBJ whole genome shotgun (WGS) entry which is preliminary data.</text>
</comment>
<evidence type="ECO:0000259" key="2">
    <source>
        <dbReference type="PROSITE" id="PS51464"/>
    </source>
</evidence>
<dbReference type="InterPro" id="IPR001347">
    <property type="entry name" value="SIS_dom"/>
</dbReference>
<accession>A0A3N2R7U6</accession>